<dbReference type="SUPFAM" id="SSF55073">
    <property type="entry name" value="Nucleotide cyclase"/>
    <property type="match status" value="1"/>
</dbReference>
<dbReference type="SMART" id="SM00052">
    <property type="entry name" value="EAL"/>
    <property type="match status" value="1"/>
</dbReference>
<dbReference type="SUPFAM" id="SSF52172">
    <property type="entry name" value="CheY-like"/>
    <property type="match status" value="1"/>
</dbReference>
<feature type="domain" description="GGDEF" evidence="7">
    <location>
        <begin position="412"/>
        <end position="545"/>
    </location>
</feature>
<dbReference type="SUPFAM" id="SSF55785">
    <property type="entry name" value="PYP-like sensor domain (PAS domain)"/>
    <property type="match status" value="2"/>
</dbReference>
<dbReference type="PROSITE" id="PS50883">
    <property type="entry name" value="EAL"/>
    <property type="match status" value="1"/>
</dbReference>
<dbReference type="PROSITE" id="PS50110">
    <property type="entry name" value="RESPONSE_REGULATORY"/>
    <property type="match status" value="1"/>
</dbReference>
<dbReference type="PROSITE" id="PS50112">
    <property type="entry name" value="PAS"/>
    <property type="match status" value="1"/>
</dbReference>
<dbReference type="InterPro" id="IPR000700">
    <property type="entry name" value="PAS-assoc_C"/>
</dbReference>
<feature type="modified residue" description="4-aspartylphosphate" evidence="2">
    <location>
        <position position="55"/>
    </location>
</feature>
<evidence type="ECO:0000313" key="8">
    <source>
        <dbReference type="EMBL" id="OHX13358.1"/>
    </source>
</evidence>
<dbReference type="Pfam" id="PF13426">
    <property type="entry name" value="PAS_9"/>
    <property type="match status" value="1"/>
</dbReference>
<dbReference type="Gene3D" id="3.40.50.2300">
    <property type="match status" value="1"/>
</dbReference>
<evidence type="ECO:0000259" key="6">
    <source>
        <dbReference type="PROSITE" id="PS50883"/>
    </source>
</evidence>
<protein>
    <recommendedName>
        <fullName evidence="10">Diguanylate cyclase</fullName>
    </recommendedName>
</protein>
<dbReference type="GO" id="GO:0000160">
    <property type="term" value="P:phosphorelay signal transduction system"/>
    <property type="evidence" value="ECO:0007669"/>
    <property type="project" value="InterPro"/>
</dbReference>
<dbReference type="RefSeq" id="WP_071115611.1">
    <property type="nucleotide sequence ID" value="NZ_MKCS01000001.1"/>
</dbReference>
<dbReference type="NCBIfam" id="TIGR00229">
    <property type="entry name" value="sensory_box"/>
    <property type="match status" value="1"/>
</dbReference>
<organism evidence="8 9">
    <name type="scientific">Chromobacterium sphagni</name>
    <dbReference type="NCBI Taxonomy" id="1903179"/>
    <lineage>
        <taxon>Bacteria</taxon>
        <taxon>Pseudomonadati</taxon>
        <taxon>Pseudomonadota</taxon>
        <taxon>Betaproteobacteria</taxon>
        <taxon>Neisseriales</taxon>
        <taxon>Chromobacteriaceae</taxon>
        <taxon>Chromobacterium</taxon>
    </lineage>
</organism>
<evidence type="ECO:0008006" key="10">
    <source>
        <dbReference type="Google" id="ProtNLM"/>
    </source>
</evidence>
<dbReference type="FunFam" id="3.20.20.450:FF:000001">
    <property type="entry name" value="Cyclic di-GMP phosphodiesterase yahA"/>
    <property type="match status" value="1"/>
</dbReference>
<dbReference type="PROSITE" id="PS50113">
    <property type="entry name" value="PAC"/>
    <property type="match status" value="1"/>
</dbReference>
<dbReference type="SUPFAM" id="SSF141868">
    <property type="entry name" value="EAL domain-like"/>
    <property type="match status" value="1"/>
</dbReference>
<dbReference type="Pfam" id="PF00563">
    <property type="entry name" value="EAL"/>
    <property type="match status" value="1"/>
</dbReference>
<dbReference type="InterPro" id="IPR035965">
    <property type="entry name" value="PAS-like_dom_sf"/>
</dbReference>
<dbReference type="InterPro" id="IPR000014">
    <property type="entry name" value="PAS"/>
</dbReference>
<dbReference type="GO" id="GO:0071732">
    <property type="term" value="P:cellular response to nitric oxide"/>
    <property type="evidence" value="ECO:0007669"/>
    <property type="project" value="UniProtKB-ARBA"/>
</dbReference>
<feature type="domain" description="EAL" evidence="6">
    <location>
        <begin position="554"/>
        <end position="808"/>
    </location>
</feature>
<evidence type="ECO:0000259" key="7">
    <source>
        <dbReference type="PROSITE" id="PS50887"/>
    </source>
</evidence>
<dbReference type="InterPro" id="IPR011006">
    <property type="entry name" value="CheY-like_superfamily"/>
</dbReference>
<evidence type="ECO:0000256" key="2">
    <source>
        <dbReference type="PROSITE-ProRule" id="PRU00169"/>
    </source>
</evidence>
<dbReference type="Pfam" id="PF00990">
    <property type="entry name" value="GGDEF"/>
    <property type="match status" value="1"/>
</dbReference>
<dbReference type="PROSITE" id="PS50887">
    <property type="entry name" value="GGDEF"/>
    <property type="match status" value="1"/>
</dbReference>
<dbReference type="Gene3D" id="3.30.450.20">
    <property type="entry name" value="PAS domain"/>
    <property type="match status" value="2"/>
</dbReference>
<dbReference type="PANTHER" id="PTHR44757">
    <property type="entry name" value="DIGUANYLATE CYCLASE DGCP"/>
    <property type="match status" value="1"/>
</dbReference>
<evidence type="ECO:0000256" key="1">
    <source>
        <dbReference type="ARBA" id="ARBA00051114"/>
    </source>
</evidence>
<evidence type="ECO:0000259" key="5">
    <source>
        <dbReference type="PROSITE" id="PS50113"/>
    </source>
</evidence>
<comment type="catalytic activity">
    <reaction evidence="1">
        <text>3',3'-c-di-GMP + H2O = 5'-phosphoguanylyl(3'-&gt;5')guanosine + H(+)</text>
        <dbReference type="Rhea" id="RHEA:24902"/>
        <dbReference type="ChEBI" id="CHEBI:15377"/>
        <dbReference type="ChEBI" id="CHEBI:15378"/>
        <dbReference type="ChEBI" id="CHEBI:58754"/>
        <dbReference type="ChEBI" id="CHEBI:58805"/>
        <dbReference type="EC" id="3.1.4.52"/>
    </reaction>
    <physiologicalReaction direction="left-to-right" evidence="1">
        <dbReference type="Rhea" id="RHEA:24903"/>
    </physiologicalReaction>
</comment>
<dbReference type="SMART" id="SM00091">
    <property type="entry name" value="PAS"/>
    <property type="match status" value="1"/>
</dbReference>
<dbReference type="AlphaFoldDB" id="A0A1S1X1Z9"/>
<dbReference type="PANTHER" id="PTHR44757:SF2">
    <property type="entry name" value="BIOFILM ARCHITECTURE MAINTENANCE PROTEIN MBAA"/>
    <property type="match status" value="1"/>
</dbReference>
<dbReference type="STRING" id="1903179.BI347_07420"/>
<comment type="caution">
    <text evidence="8">The sequence shown here is derived from an EMBL/GenBank/DDBJ whole genome shotgun (WGS) entry which is preliminary data.</text>
</comment>
<proteinExistence type="predicted"/>
<gene>
    <name evidence="8" type="ORF">BI347_07420</name>
</gene>
<dbReference type="InterPro" id="IPR035919">
    <property type="entry name" value="EAL_sf"/>
</dbReference>
<dbReference type="SMART" id="SM00448">
    <property type="entry name" value="REC"/>
    <property type="match status" value="1"/>
</dbReference>
<dbReference type="Pfam" id="PF00072">
    <property type="entry name" value="Response_reg"/>
    <property type="match status" value="1"/>
</dbReference>
<dbReference type="InterPro" id="IPR052155">
    <property type="entry name" value="Biofilm_reg_signaling"/>
</dbReference>
<dbReference type="EMBL" id="MKCS01000001">
    <property type="protein sequence ID" value="OHX13358.1"/>
    <property type="molecule type" value="Genomic_DNA"/>
</dbReference>
<evidence type="ECO:0000313" key="9">
    <source>
        <dbReference type="Proteomes" id="UP000180088"/>
    </source>
</evidence>
<dbReference type="SMART" id="SM00267">
    <property type="entry name" value="GGDEF"/>
    <property type="match status" value="1"/>
</dbReference>
<dbReference type="NCBIfam" id="TIGR00254">
    <property type="entry name" value="GGDEF"/>
    <property type="match status" value="1"/>
</dbReference>
<dbReference type="InterPro" id="IPR001789">
    <property type="entry name" value="Sig_transdc_resp-reg_receiver"/>
</dbReference>
<dbReference type="CDD" id="cd17534">
    <property type="entry name" value="REC_DC-like"/>
    <property type="match status" value="1"/>
</dbReference>
<feature type="domain" description="Response regulatory" evidence="3">
    <location>
        <begin position="5"/>
        <end position="120"/>
    </location>
</feature>
<dbReference type="InterPro" id="IPR000160">
    <property type="entry name" value="GGDEF_dom"/>
</dbReference>
<feature type="domain" description="PAC" evidence="5">
    <location>
        <begin position="207"/>
        <end position="259"/>
    </location>
</feature>
<dbReference type="Proteomes" id="UP000180088">
    <property type="component" value="Unassembled WGS sequence"/>
</dbReference>
<feature type="domain" description="PAS" evidence="4">
    <location>
        <begin position="253"/>
        <end position="299"/>
    </location>
</feature>
<dbReference type="Gene3D" id="3.20.20.450">
    <property type="entry name" value="EAL domain"/>
    <property type="match status" value="1"/>
</dbReference>
<dbReference type="CDD" id="cd00130">
    <property type="entry name" value="PAS"/>
    <property type="match status" value="1"/>
</dbReference>
<reference evidence="8 9" key="1">
    <citation type="submission" date="2016-09" db="EMBL/GenBank/DDBJ databases">
        <title>Chromobacterium muskegensis sp. nov., an insecticidal bacterium isolated from Sphagnum bogs.</title>
        <authorList>
            <person name="Sparks M.E."/>
            <person name="Blackburn M.B."/>
            <person name="Gundersen-Rindal D.E."/>
            <person name="Mitchell A."/>
            <person name="Farrar R."/>
            <person name="Kuhar D."/>
        </authorList>
    </citation>
    <scope>NUCLEOTIDE SEQUENCE [LARGE SCALE GENOMIC DNA]</scope>
    <source>
        <strain evidence="8 9">37-2</strain>
    </source>
</reference>
<keyword evidence="2" id="KW-0597">Phosphoprotein</keyword>
<sequence>MTNFRILIVEDERIIAMDLQLQLQALGYIVCGVVASGHQAIEKAIQQRPDLVLMDIHLEGAMDGVEAAREIHRRLRVPIIFLSAYAEDATLLRAESALPYGYLVKPVSPRELHATLQMAMVRFGIQRDSDEQVERFCKAMVAAQLEVWEWHVEIDQMNVFSLNEETLLSPSSVLSETIRHFLQQIDPRDEPAVAQAIEHTSQGGGSFNVSFRLRADAPADTRWMEAHGKRFDDGERGGRLIGVMQDVTERRRTEEKLRQAVTVFESTAEGIAILDAERRVISVNPAFSQLTGYPAEETLAWPDIDTLYQTPHSAPFLAQLRQGEPQTWQGNANYLHKNGAALCIWESISIVPGADGVIGNYVLVFSDISSVLAVQEQLDFLAKHDPLTNLCNRRMLHDHLEYELAQATRHHSMMAVLLIDLDHFKTINDSLGHGLGDQVLAIVARRLQSCMRASDTVARLGGDEFCIAFGDIDTLSDVDQVAQKLLAQLAEPVVLEHMTCYVTGSIGIALFPTDGASVEELLRNADQAMYGAKHAGRNRYCFYAPEMQKAAEIRLQISSGLHEALEQNQLFLVYQPIVELATGRVQKAEALLRWRHPQHGDIPPSAFIPIAEECGMIGDLSEWVFDEALRSVRAWRQDLHSQFRISINVSALHFREQRNHQRWLQKLADSGVPGDALVLEITEGVLLDADYAVQEALERYHAAGIRIALDDFGTGYSALSYLKRYRLDYLKIDQSFVRQIAEDPRDLALCEAIVVMAGKLGLEVIAEGVETAAQAAILRNNHCQYVQGYLYSRPLPGEAFLKLLQKNGGIAVA</sequence>
<dbReference type="InterPro" id="IPR043128">
    <property type="entry name" value="Rev_trsase/Diguanyl_cyclase"/>
</dbReference>
<dbReference type="OrthoDB" id="9813903at2"/>
<dbReference type="CDD" id="cd01948">
    <property type="entry name" value="EAL"/>
    <property type="match status" value="1"/>
</dbReference>
<dbReference type="FunFam" id="3.30.70.270:FF:000001">
    <property type="entry name" value="Diguanylate cyclase domain protein"/>
    <property type="match status" value="1"/>
</dbReference>
<dbReference type="CDD" id="cd01949">
    <property type="entry name" value="GGDEF"/>
    <property type="match status" value="1"/>
</dbReference>
<name>A0A1S1X1Z9_9NEIS</name>
<dbReference type="Gene3D" id="3.30.70.270">
    <property type="match status" value="1"/>
</dbReference>
<evidence type="ECO:0000259" key="3">
    <source>
        <dbReference type="PROSITE" id="PS50110"/>
    </source>
</evidence>
<evidence type="ECO:0000259" key="4">
    <source>
        <dbReference type="PROSITE" id="PS50112"/>
    </source>
</evidence>
<accession>A0A1S1X1Z9</accession>
<dbReference type="InterPro" id="IPR001633">
    <property type="entry name" value="EAL_dom"/>
</dbReference>
<dbReference type="GO" id="GO:0071111">
    <property type="term" value="F:cyclic-guanylate-specific phosphodiesterase activity"/>
    <property type="evidence" value="ECO:0007669"/>
    <property type="project" value="UniProtKB-EC"/>
</dbReference>
<dbReference type="InterPro" id="IPR029787">
    <property type="entry name" value="Nucleotide_cyclase"/>
</dbReference>